<gene>
    <name evidence="3" type="ORF">DI536_13505</name>
</gene>
<feature type="chain" id="PRO_5016051843" description="Tetratricopeptide repeat protein" evidence="2">
    <location>
        <begin position="17"/>
        <end position="332"/>
    </location>
</feature>
<keyword evidence="2" id="KW-0732">Signal</keyword>
<keyword evidence="1" id="KW-0812">Transmembrane</keyword>
<sequence length="332" mass="34201">MRLISLLPLVSFLALADAGAPKVNEAKRQLDDLEPEAALKTLDAAEKLEGNSRETLLELHLLRGIAFGTLGKDAKTRDSFRKLLMLDPSVKLPADLPPRVQTPFFEAREWAERNGPLTAVPSAVVGSGEVELLSVTVRKDVLRLVKSARFHVGSETVEVPVSANVAQVPARGATVTWSVELLGDRKAVLLVLGPRTEGATTPPTADVTPVAAMATPAEPGGAWRRPVGGVLLGAGAAAAGIGVVFGALATGSRSRVTGAARDEQGRVVSLTQREAAALAAGAQTQATVANVLFVTGGVLAATGVVFLIIGPDQAPVAKLSPAAGGLMLSGNF</sequence>
<evidence type="ECO:0000256" key="2">
    <source>
        <dbReference type="SAM" id="SignalP"/>
    </source>
</evidence>
<accession>A0A2W5TKK8</accession>
<dbReference type="AlphaFoldDB" id="A0A2W5TKK8"/>
<evidence type="ECO:0000313" key="3">
    <source>
        <dbReference type="EMBL" id="PZR13296.1"/>
    </source>
</evidence>
<feature type="signal peptide" evidence="2">
    <location>
        <begin position="1"/>
        <end position="16"/>
    </location>
</feature>
<dbReference type="EMBL" id="QFQP01000010">
    <property type="protein sequence ID" value="PZR13296.1"/>
    <property type="molecule type" value="Genomic_DNA"/>
</dbReference>
<organism evidence="3 4">
    <name type="scientific">Archangium gephyra</name>
    <dbReference type="NCBI Taxonomy" id="48"/>
    <lineage>
        <taxon>Bacteria</taxon>
        <taxon>Pseudomonadati</taxon>
        <taxon>Myxococcota</taxon>
        <taxon>Myxococcia</taxon>
        <taxon>Myxococcales</taxon>
        <taxon>Cystobacterineae</taxon>
        <taxon>Archangiaceae</taxon>
        <taxon>Archangium</taxon>
    </lineage>
</organism>
<dbReference type="Proteomes" id="UP000249061">
    <property type="component" value="Unassembled WGS sequence"/>
</dbReference>
<evidence type="ECO:0008006" key="5">
    <source>
        <dbReference type="Google" id="ProtNLM"/>
    </source>
</evidence>
<proteinExistence type="predicted"/>
<evidence type="ECO:0000313" key="4">
    <source>
        <dbReference type="Proteomes" id="UP000249061"/>
    </source>
</evidence>
<keyword evidence="1" id="KW-0472">Membrane</keyword>
<feature type="transmembrane region" description="Helical" evidence="1">
    <location>
        <begin position="288"/>
        <end position="309"/>
    </location>
</feature>
<keyword evidence="1" id="KW-1133">Transmembrane helix</keyword>
<reference evidence="3 4" key="1">
    <citation type="submission" date="2017-08" db="EMBL/GenBank/DDBJ databases">
        <title>Infants hospitalized years apart are colonized by the same room-sourced microbial strains.</title>
        <authorList>
            <person name="Brooks B."/>
            <person name="Olm M.R."/>
            <person name="Firek B.A."/>
            <person name="Baker R."/>
            <person name="Thomas B.C."/>
            <person name="Morowitz M.J."/>
            <person name="Banfield J.F."/>
        </authorList>
    </citation>
    <scope>NUCLEOTIDE SEQUENCE [LARGE SCALE GENOMIC DNA]</scope>
    <source>
        <strain evidence="3">S2_003_000_R2_14</strain>
    </source>
</reference>
<protein>
    <recommendedName>
        <fullName evidence="5">Tetratricopeptide repeat protein</fullName>
    </recommendedName>
</protein>
<evidence type="ECO:0000256" key="1">
    <source>
        <dbReference type="SAM" id="Phobius"/>
    </source>
</evidence>
<name>A0A2W5TKK8_9BACT</name>
<comment type="caution">
    <text evidence="3">The sequence shown here is derived from an EMBL/GenBank/DDBJ whole genome shotgun (WGS) entry which is preliminary data.</text>
</comment>